<dbReference type="Proteomes" id="UP001054945">
    <property type="component" value="Unassembled WGS sequence"/>
</dbReference>
<organism evidence="2 3">
    <name type="scientific">Caerostris extrusa</name>
    <name type="common">Bark spider</name>
    <name type="synonym">Caerostris bankana</name>
    <dbReference type="NCBI Taxonomy" id="172846"/>
    <lineage>
        <taxon>Eukaryota</taxon>
        <taxon>Metazoa</taxon>
        <taxon>Ecdysozoa</taxon>
        <taxon>Arthropoda</taxon>
        <taxon>Chelicerata</taxon>
        <taxon>Arachnida</taxon>
        <taxon>Araneae</taxon>
        <taxon>Araneomorphae</taxon>
        <taxon>Entelegynae</taxon>
        <taxon>Araneoidea</taxon>
        <taxon>Araneidae</taxon>
        <taxon>Caerostris</taxon>
    </lineage>
</organism>
<sequence>MNLLQPDHTRFRPERRRKSLCEPHSSHSDGRQRNSLCDRHLPPSEHLFPRAGLIPIPWRTKKCWMDEKFKPALSIQLADSVYSQQDTNEGKDKPPLSSYFRIAWDQEISNDPFLGLLDSSNIFLEGERGKERAWIRVF</sequence>
<dbReference type="AlphaFoldDB" id="A0AAV4W5Y9"/>
<evidence type="ECO:0000256" key="1">
    <source>
        <dbReference type="SAM" id="MobiDB-lite"/>
    </source>
</evidence>
<evidence type="ECO:0000313" key="3">
    <source>
        <dbReference type="Proteomes" id="UP001054945"/>
    </source>
</evidence>
<reference evidence="2 3" key="1">
    <citation type="submission" date="2021-06" db="EMBL/GenBank/DDBJ databases">
        <title>Caerostris extrusa draft genome.</title>
        <authorList>
            <person name="Kono N."/>
            <person name="Arakawa K."/>
        </authorList>
    </citation>
    <scope>NUCLEOTIDE SEQUENCE [LARGE SCALE GENOMIC DNA]</scope>
</reference>
<protein>
    <submittedName>
        <fullName evidence="2">Uncharacterized protein</fullName>
    </submittedName>
</protein>
<keyword evidence="3" id="KW-1185">Reference proteome</keyword>
<gene>
    <name evidence="2" type="ORF">CEXT_189781</name>
</gene>
<proteinExistence type="predicted"/>
<dbReference type="EMBL" id="BPLR01015718">
    <property type="protein sequence ID" value="GIY78132.1"/>
    <property type="molecule type" value="Genomic_DNA"/>
</dbReference>
<feature type="region of interest" description="Disordered" evidence="1">
    <location>
        <begin position="1"/>
        <end position="39"/>
    </location>
</feature>
<accession>A0AAV4W5Y9</accession>
<evidence type="ECO:0000313" key="2">
    <source>
        <dbReference type="EMBL" id="GIY78132.1"/>
    </source>
</evidence>
<name>A0AAV4W5Y9_CAEEX</name>
<feature type="compositionally biased region" description="Basic and acidic residues" evidence="1">
    <location>
        <begin position="19"/>
        <end position="39"/>
    </location>
</feature>
<comment type="caution">
    <text evidence="2">The sequence shown here is derived from an EMBL/GenBank/DDBJ whole genome shotgun (WGS) entry which is preliminary data.</text>
</comment>